<dbReference type="RefSeq" id="WP_059313188.1">
    <property type="nucleotide sequence ID" value="NZ_CP013987.1"/>
</dbReference>
<name>A0A0U4XP34_9PSED</name>
<dbReference type="Proteomes" id="UP000064137">
    <property type="component" value="Chromosome"/>
</dbReference>
<evidence type="ECO:0000259" key="3">
    <source>
        <dbReference type="SMART" id="SM00829"/>
    </source>
</evidence>
<dbReference type="InterPro" id="IPR013154">
    <property type="entry name" value="ADH-like_N"/>
</dbReference>
<dbReference type="CDD" id="cd08268">
    <property type="entry name" value="MDR2"/>
    <property type="match status" value="1"/>
</dbReference>
<dbReference type="GO" id="GO:0070402">
    <property type="term" value="F:NADPH binding"/>
    <property type="evidence" value="ECO:0007669"/>
    <property type="project" value="TreeGrafter"/>
</dbReference>
<dbReference type="EMBL" id="CP013987">
    <property type="protein sequence ID" value="ALZ82889.1"/>
    <property type="molecule type" value="Genomic_DNA"/>
</dbReference>
<dbReference type="Gene3D" id="3.40.50.720">
    <property type="entry name" value="NAD(P)-binding Rossmann-like Domain"/>
    <property type="match status" value="1"/>
</dbReference>
<dbReference type="InterPro" id="IPR013149">
    <property type="entry name" value="ADH-like_C"/>
</dbReference>
<accession>A0A0U4XP34</accession>
<dbReference type="Gene3D" id="3.90.180.10">
    <property type="entry name" value="Medium-chain alcohol dehydrogenases, catalytic domain"/>
    <property type="match status" value="1"/>
</dbReference>
<keyword evidence="1" id="KW-0521">NADP</keyword>
<evidence type="ECO:0000256" key="2">
    <source>
        <dbReference type="ARBA" id="ARBA00023002"/>
    </source>
</evidence>
<dbReference type="InterPro" id="IPR011032">
    <property type="entry name" value="GroES-like_sf"/>
</dbReference>
<dbReference type="Pfam" id="PF08240">
    <property type="entry name" value="ADH_N"/>
    <property type="match status" value="1"/>
</dbReference>
<organism evidence="4 5">
    <name type="scientific">Pseudomonas oryzihabitans</name>
    <dbReference type="NCBI Taxonomy" id="47885"/>
    <lineage>
        <taxon>Bacteria</taxon>
        <taxon>Pseudomonadati</taxon>
        <taxon>Pseudomonadota</taxon>
        <taxon>Gammaproteobacteria</taxon>
        <taxon>Pseudomonadales</taxon>
        <taxon>Pseudomonadaceae</taxon>
        <taxon>Pseudomonas</taxon>
    </lineage>
</organism>
<protein>
    <submittedName>
        <fullName evidence="4">Alcohol dehydrogenase</fullName>
    </submittedName>
</protein>
<evidence type="ECO:0000256" key="1">
    <source>
        <dbReference type="ARBA" id="ARBA00022857"/>
    </source>
</evidence>
<reference evidence="4 5" key="1">
    <citation type="submission" date="2016-01" db="EMBL/GenBank/DDBJ databases">
        <title>Annotation of Pseudomonas oryzihabitans USDA-ARS-USMARC-56511.</title>
        <authorList>
            <person name="Harhay G.P."/>
            <person name="Harhay D.M."/>
            <person name="Smith T.P.L."/>
            <person name="Bono J.L."/>
            <person name="Heaton M.P."/>
            <person name="Clawson M.L."/>
            <person name="Chitko-Mckown C.G."/>
            <person name="Capik S.F."/>
            <person name="DeDonder K.D."/>
            <person name="Apley M.D."/>
            <person name="Lubbers B.V."/>
            <person name="White B.J."/>
            <person name="Larson R.L."/>
        </authorList>
    </citation>
    <scope>NUCLEOTIDE SEQUENCE [LARGE SCALE GENOMIC DNA]</scope>
    <source>
        <strain evidence="4 5">USDA-ARS-USMARC-56511</strain>
    </source>
</reference>
<dbReference type="SMART" id="SM00829">
    <property type="entry name" value="PKS_ER"/>
    <property type="match status" value="1"/>
</dbReference>
<proteinExistence type="predicted"/>
<dbReference type="KEGG" id="por:APT59_01205"/>
<dbReference type="Pfam" id="PF00107">
    <property type="entry name" value="ADH_zinc_N"/>
    <property type="match status" value="1"/>
</dbReference>
<dbReference type="PANTHER" id="PTHR48106:SF18">
    <property type="entry name" value="QUINONE OXIDOREDUCTASE PIG3"/>
    <property type="match status" value="1"/>
</dbReference>
<keyword evidence="2" id="KW-0560">Oxidoreductase</keyword>
<dbReference type="GO" id="GO:0016651">
    <property type="term" value="F:oxidoreductase activity, acting on NAD(P)H"/>
    <property type="evidence" value="ECO:0007669"/>
    <property type="project" value="TreeGrafter"/>
</dbReference>
<dbReference type="AlphaFoldDB" id="A0A0U4XP34"/>
<dbReference type="SUPFAM" id="SSF50129">
    <property type="entry name" value="GroES-like"/>
    <property type="match status" value="1"/>
</dbReference>
<dbReference type="PANTHER" id="PTHR48106">
    <property type="entry name" value="QUINONE OXIDOREDUCTASE PIG3-RELATED"/>
    <property type="match status" value="1"/>
</dbReference>
<dbReference type="InterPro" id="IPR036291">
    <property type="entry name" value="NAD(P)-bd_dom_sf"/>
</dbReference>
<dbReference type="InterPro" id="IPR020843">
    <property type="entry name" value="ER"/>
</dbReference>
<sequence>MSRLIQFTEFGPPEVLTCIDRPRPVAGPGEVLVRVQAIGVSWYDVLWRQNLAPEQAIPPAGLGCELAGVVTALGEGVADLAIGDPVASFLGHDINRYPAYGDELVYPATSLVRYPDNVLSPAEAAVHYNPLLTIYTGLVHQARLQAGEWVLITDASRCCGPASIQLAKALGGRVIASTHDAADRDYLRELGAERVIAAEEEDLVSRIASITDSVGVHVALDALGGPQLALLGEAMAPRGRLLLYGLNGGNQTPLPACAAFKKKFKLYIHCVQDFTGQPEMGLEADCAAVREALQHIDQLTRDRLLKAQIKQVFPFEQFVEAHRCMEQCPTRGRVVLSVD</sequence>
<dbReference type="OrthoDB" id="9805883at2"/>
<dbReference type="SUPFAM" id="SSF51735">
    <property type="entry name" value="NAD(P)-binding Rossmann-fold domains"/>
    <property type="match status" value="1"/>
</dbReference>
<evidence type="ECO:0000313" key="4">
    <source>
        <dbReference type="EMBL" id="ALZ82889.1"/>
    </source>
</evidence>
<gene>
    <name evidence="4" type="ORF">APT59_01205</name>
</gene>
<evidence type="ECO:0000313" key="5">
    <source>
        <dbReference type="Proteomes" id="UP000064137"/>
    </source>
</evidence>
<feature type="domain" description="Enoyl reductase (ER)" evidence="3">
    <location>
        <begin position="11"/>
        <end position="336"/>
    </location>
</feature>